<reference evidence="3" key="1">
    <citation type="journal article" date="2010" name="Genome Res.">
        <title>Population genomic sequencing of Coccidioides fungi reveals recent hybridization and transposon control.</title>
        <authorList>
            <person name="Neafsey D.E."/>
            <person name="Barker B.M."/>
            <person name="Sharpton T.J."/>
            <person name="Stajich J.E."/>
            <person name="Park D.J."/>
            <person name="Whiston E."/>
            <person name="Hung C.-Y."/>
            <person name="McMahan C."/>
            <person name="White J."/>
            <person name="Sykes S."/>
            <person name="Heiman D."/>
            <person name="Young S."/>
            <person name="Zeng Q."/>
            <person name="Abouelleil A."/>
            <person name="Aftuck L."/>
            <person name="Bessette D."/>
            <person name="Brown A."/>
            <person name="FitzGerald M."/>
            <person name="Lui A."/>
            <person name="Macdonald J.P."/>
            <person name="Priest M."/>
            <person name="Orbach M.J."/>
            <person name="Galgiani J.N."/>
            <person name="Kirkland T.N."/>
            <person name="Cole G.T."/>
            <person name="Birren B.W."/>
            <person name="Henn M.R."/>
            <person name="Taylor J.W."/>
            <person name="Rounsley S.D."/>
        </authorList>
    </citation>
    <scope>NUCLEOTIDE SEQUENCE [LARGE SCALE GENOMIC DNA]</scope>
    <source>
        <strain evidence="3">RMSCC 757 / Silveira</strain>
    </source>
</reference>
<protein>
    <submittedName>
        <fullName evidence="2">Uncharacterized protein</fullName>
    </submittedName>
</protein>
<name>E9DC96_COCPS</name>
<dbReference type="VEuPathDB" id="FungiDB:CPSG_07448"/>
<dbReference type="Proteomes" id="UP000002497">
    <property type="component" value="Unassembled WGS sequence"/>
</dbReference>
<feature type="region of interest" description="Disordered" evidence="1">
    <location>
        <begin position="1"/>
        <end position="44"/>
    </location>
</feature>
<reference evidence="3" key="2">
    <citation type="submission" date="2010-03" db="EMBL/GenBank/DDBJ databases">
        <title>The genome sequence of Coccidioides posadasii strain Silveira.</title>
        <authorList>
            <consortium name="The Broad Institute Genome Sequencing Center for Infectious Disease"/>
            <person name="Neafsey D."/>
            <person name="Orbach M."/>
            <person name="Henn M.R."/>
            <person name="Cole G.T."/>
            <person name="Galgiani J."/>
            <person name="Gardner M.J."/>
            <person name="Kirkland T.N."/>
            <person name="Taylor J.W."/>
            <person name="Young S.K."/>
            <person name="Zeng Q."/>
            <person name="Koehrsen M."/>
            <person name="Alvarado L."/>
            <person name="Berlin A."/>
            <person name="Borenstein D."/>
            <person name="Chapman S.B."/>
            <person name="Chen Z."/>
            <person name="Engels R."/>
            <person name="Freedman E."/>
            <person name="Gellesch M."/>
            <person name="Goldberg J."/>
            <person name="Griggs A."/>
            <person name="Gujja S."/>
            <person name="Heilman E."/>
            <person name="Heiman D."/>
            <person name="Howarth C."/>
            <person name="Jen D."/>
            <person name="Larson L."/>
            <person name="Mehta T."/>
            <person name="Neiman D."/>
            <person name="Park D."/>
            <person name="Pearson M."/>
            <person name="Richards J."/>
            <person name="Roberts A."/>
            <person name="Saif S."/>
            <person name="Shea T."/>
            <person name="Shenoy N."/>
            <person name="Sisk P."/>
            <person name="Stolte C."/>
            <person name="Sykes S."/>
            <person name="Walk T."/>
            <person name="White J."/>
            <person name="Yandava C."/>
            <person name="Haas B."/>
            <person name="Nusbaum C."/>
            <person name="Birren B."/>
        </authorList>
    </citation>
    <scope>NUCLEOTIDE SEQUENCE [LARGE SCALE GENOMIC DNA]</scope>
    <source>
        <strain evidence="3">RMSCC 757 / Silveira</strain>
    </source>
</reference>
<dbReference type="EMBL" id="GL636499">
    <property type="protein sequence ID" value="EFW15821.1"/>
    <property type="molecule type" value="Genomic_DNA"/>
</dbReference>
<gene>
    <name evidence="2" type="ORF">CPSG_07448</name>
</gene>
<keyword evidence="3" id="KW-1185">Reference proteome</keyword>
<sequence length="116" mass="13249">MLHNTIFTASSPPRILFNNRKKKSRFATKTGPGDTEHRERELPESQTSLIDLEQRGLLRTVALEKQSLNESRWGIWHREKTTSYLPISAAQVYPVQSRFGEFSNKLPRKAPQPCGG</sequence>
<evidence type="ECO:0000313" key="3">
    <source>
        <dbReference type="Proteomes" id="UP000002497"/>
    </source>
</evidence>
<dbReference type="HOGENOM" id="CLU_2096666_0_0_1"/>
<dbReference type="AlphaFoldDB" id="E9DC96"/>
<evidence type="ECO:0000313" key="2">
    <source>
        <dbReference type="EMBL" id="EFW15821.1"/>
    </source>
</evidence>
<accession>E9DC96</accession>
<proteinExistence type="predicted"/>
<evidence type="ECO:0000256" key="1">
    <source>
        <dbReference type="SAM" id="MobiDB-lite"/>
    </source>
</evidence>
<feature type="compositionally biased region" description="Polar residues" evidence="1">
    <location>
        <begin position="1"/>
        <end position="11"/>
    </location>
</feature>
<organism evidence="3">
    <name type="scientific">Coccidioides posadasii (strain RMSCC 757 / Silveira)</name>
    <name type="common">Valley fever fungus</name>
    <dbReference type="NCBI Taxonomy" id="443226"/>
    <lineage>
        <taxon>Eukaryota</taxon>
        <taxon>Fungi</taxon>
        <taxon>Dikarya</taxon>
        <taxon>Ascomycota</taxon>
        <taxon>Pezizomycotina</taxon>
        <taxon>Eurotiomycetes</taxon>
        <taxon>Eurotiomycetidae</taxon>
        <taxon>Onygenales</taxon>
        <taxon>Onygenaceae</taxon>
        <taxon>Coccidioides</taxon>
    </lineage>
</organism>
<feature type="compositionally biased region" description="Basic and acidic residues" evidence="1">
    <location>
        <begin position="34"/>
        <end position="43"/>
    </location>
</feature>